<protein>
    <submittedName>
        <fullName evidence="1">Acc operon protein</fullName>
    </submittedName>
</protein>
<dbReference type="RefSeq" id="WP_007982622.1">
    <property type="nucleotide sequence ID" value="NZ_AEMG01000028.1"/>
</dbReference>
<dbReference type="STRING" id="797209.GCA_000376445_00741"/>
<dbReference type="EMBL" id="FRAN01000001">
    <property type="protein sequence ID" value="SHJ99211.1"/>
    <property type="molecule type" value="Genomic_DNA"/>
</dbReference>
<evidence type="ECO:0000313" key="4">
    <source>
        <dbReference type="Proteomes" id="UP000184203"/>
    </source>
</evidence>
<evidence type="ECO:0000313" key="3">
    <source>
        <dbReference type="Proteomes" id="UP000003751"/>
    </source>
</evidence>
<reference evidence="4" key="2">
    <citation type="submission" date="2016-11" db="EMBL/GenBank/DDBJ databases">
        <authorList>
            <person name="Varghese N."/>
            <person name="Submissions S."/>
        </authorList>
    </citation>
    <scope>NUCLEOTIDE SEQUENCE [LARGE SCALE GENOMIC DNA]</scope>
    <source>
        <strain evidence="4">DX253</strain>
    </source>
</reference>
<reference evidence="1 3" key="1">
    <citation type="journal article" date="2014" name="ISME J.">
        <title>Trehalose/2-sulfotrehalose biosynthesis and glycine-betaine uptake are widely spread mechanisms for osmoadaptation in the Halobacteriales.</title>
        <authorList>
            <person name="Youssef N.H."/>
            <person name="Savage-Ashlock K.N."/>
            <person name="McCully A.L."/>
            <person name="Luedtke B."/>
            <person name="Shaw E.I."/>
            <person name="Hoff W.D."/>
            <person name="Elshahed M.S."/>
        </authorList>
    </citation>
    <scope>NUCLEOTIDE SEQUENCE [LARGE SCALE GENOMIC DNA]</scope>
    <source>
        <strain evidence="1 3">DX253</strain>
    </source>
</reference>
<proteinExistence type="predicted"/>
<gene>
    <name evidence="2" type="ORF">SAMN05444342_0197</name>
    <name evidence="1" type="ORF">ZOD2009_19368</name>
</gene>
<keyword evidence="4" id="KW-1185">Reference proteome</keyword>
<dbReference type="Proteomes" id="UP000184203">
    <property type="component" value="Unassembled WGS sequence"/>
</dbReference>
<dbReference type="Proteomes" id="UP000003751">
    <property type="component" value="Unassembled WGS sequence"/>
</dbReference>
<dbReference type="eggNOG" id="arCOG04544">
    <property type="taxonomic scope" value="Archaea"/>
</dbReference>
<dbReference type="PATRIC" id="fig|797209.4.peg.3791"/>
<organism evidence="1 3">
    <name type="scientific">Haladaptatus paucihalophilus DX253</name>
    <dbReference type="NCBI Taxonomy" id="797209"/>
    <lineage>
        <taxon>Archaea</taxon>
        <taxon>Methanobacteriati</taxon>
        <taxon>Methanobacteriota</taxon>
        <taxon>Stenosarchaea group</taxon>
        <taxon>Halobacteria</taxon>
        <taxon>Halobacteriales</taxon>
        <taxon>Haladaptataceae</taxon>
        <taxon>Haladaptatus</taxon>
    </lineage>
</organism>
<dbReference type="Pfam" id="PF26062">
    <property type="entry name" value="DUF8022"/>
    <property type="match status" value="1"/>
</dbReference>
<dbReference type="InterPro" id="IPR058335">
    <property type="entry name" value="PccX"/>
</dbReference>
<name>E7QYI3_HALPU</name>
<sequence>MATSRSEDVNLSIPPDATDEEAAAIIAAIDVHLREQEAAAAEGEERPDWEGDRWRFAGRMAGLQNRNVRVPTNAPTNEWSAAGRTTRY</sequence>
<evidence type="ECO:0000313" key="1">
    <source>
        <dbReference type="EMBL" id="EFW90249.1"/>
    </source>
</evidence>
<dbReference type="AlphaFoldDB" id="E7QYI3"/>
<evidence type="ECO:0000313" key="2">
    <source>
        <dbReference type="EMBL" id="SHJ99211.1"/>
    </source>
</evidence>
<accession>E7QYI3</accession>
<dbReference type="OrthoDB" id="214756at2157"/>
<dbReference type="EMBL" id="AEMG01000028">
    <property type="protein sequence ID" value="EFW90249.1"/>
    <property type="molecule type" value="Genomic_DNA"/>
</dbReference>
<reference evidence="2" key="3">
    <citation type="submission" date="2016-11" db="EMBL/GenBank/DDBJ databases">
        <authorList>
            <person name="Jaros S."/>
            <person name="Januszkiewicz K."/>
            <person name="Wedrychowicz H."/>
        </authorList>
    </citation>
    <scope>NUCLEOTIDE SEQUENCE [LARGE SCALE GENOMIC DNA]</scope>
    <source>
        <strain evidence="2">DX253</strain>
    </source>
</reference>